<reference evidence="17 18" key="2">
    <citation type="submission" date="2016-08" db="EMBL/GenBank/DDBJ databases">
        <title>Orenia metallireducens sp. nov. strain Z6, a Novel Metal-reducing Firmicute from the Deep Subsurface.</title>
        <authorList>
            <person name="Maxim B.I."/>
            <person name="Kenneth K."/>
            <person name="Flynn T.M."/>
            <person name="Oloughlin E.J."/>
            <person name="Locke R.A."/>
            <person name="Weber J.R."/>
            <person name="Egan S.M."/>
            <person name="Mackie R.I."/>
            <person name="Cann I.K."/>
        </authorList>
    </citation>
    <scope>NUCLEOTIDE SEQUENCE [LARGE SCALE GENOMIC DNA]</scope>
    <source>
        <strain evidence="17 18">Z6</strain>
    </source>
</reference>
<feature type="transmembrane region" description="Helical" evidence="14">
    <location>
        <begin position="9"/>
        <end position="29"/>
    </location>
</feature>
<reference evidence="18" key="1">
    <citation type="submission" date="2016-07" db="EMBL/GenBank/DDBJ databases">
        <authorList>
            <person name="Florea S."/>
            <person name="Webb J.S."/>
            <person name="Jaromczyk J."/>
            <person name="Schardl C.L."/>
        </authorList>
    </citation>
    <scope>NUCLEOTIDE SEQUENCE [LARGE SCALE GENOMIC DNA]</scope>
    <source>
        <strain evidence="18">Z6</strain>
    </source>
</reference>
<dbReference type="RefSeq" id="WP_068719182.1">
    <property type="nucleotide sequence ID" value="NZ_LWDV01000010.1"/>
</dbReference>
<dbReference type="GO" id="GO:0008360">
    <property type="term" value="P:regulation of cell shape"/>
    <property type="evidence" value="ECO:0007669"/>
    <property type="project" value="UniProtKB-KW"/>
</dbReference>
<keyword evidence="4" id="KW-1003">Cell membrane</keyword>
<dbReference type="Pfam" id="PF03717">
    <property type="entry name" value="PBP_dimer"/>
    <property type="match status" value="1"/>
</dbReference>
<comment type="caution">
    <text evidence="17">The sequence shown here is derived from an EMBL/GenBank/DDBJ whole genome shotgun (WGS) entry which is preliminary data.</text>
</comment>
<keyword evidence="10" id="KW-0573">Peptidoglycan synthesis</keyword>
<evidence type="ECO:0000256" key="8">
    <source>
        <dbReference type="ARBA" id="ARBA00022801"/>
    </source>
</evidence>
<accession>A0A1C0A548</accession>
<dbReference type="AlphaFoldDB" id="A0A1C0A548"/>
<dbReference type="Pfam" id="PF00905">
    <property type="entry name" value="Transpeptidase"/>
    <property type="match status" value="1"/>
</dbReference>
<evidence type="ECO:0000256" key="9">
    <source>
        <dbReference type="ARBA" id="ARBA00022960"/>
    </source>
</evidence>
<evidence type="ECO:0000256" key="14">
    <source>
        <dbReference type="SAM" id="Phobius"/>
    </source>
</evidence>
<dbReference type="InterPro" id="IPR036138">
    <property type="entry name" value="PBP_dimer_sf"/>
</dbReference>
<dbReference type="Gene3D" id="3.90.1310.10">
    <property type="entry name" value="Penicillin-binding protein 2a (Domain 2)"/>
    <property type="match status" value="1"/>
</dbReference>
<comment type="similarity">
    <text evidence="3">Belongs to the transpeptidase family.</text>
</comment>
<evidence type="ECO:0000256" key="1">
    <source>
        <dbReference type="ARBA" id="ARBA00004167"/>
    </source>
</evidence>
<keyword evidence="9" id="KW-0133">Cell shape</keyword>
<dbReference type="InterPro" id="IPR001460">
    <property type="entry name" value="PCN-bd_Tpept"/>
</dbReference>
<dbReference type="Gene3D" id="3.40.710.10">
    <property type="entry name" value="DD-peptidase/beta-lactamase superfamily"/>
    <property type="match status" value="1"/>
</dbReference>
<evidence type="ECO:0000256" key="13">
    <source>
        <dbReference type="ARBA" id="ARBA00023316"/>
    </source>
</evidence>
<keyword evidence="7 14" id="KW-0812">Transmembrane</keyword>
<sequence length="614" mass="68598">MIDNNEKRLFPFTLILVAIFLLLIGRLYYLQIYQGQRFKELSEGNRTSLRSISAPRGRIYDKNGKVLVSNKLAYTLSIIPEDIKDLDDTLEKLNQIIGLDIELAHEKVNKATKGKTVRLKRNISHEELVLLEENKSELSGVILEEIPMREYVYDKLASHVLGYVGEISASELENLSEEGYNVGDIIGKTGLELSYEEYLRGKEGRELVEVNNIGEKIRTLGVEEPIAGYDLVLNIDAQLQESVERILAQELDLLTELAKEDEDIIEPPRGGAVIVTNPYDGSILAMASLPDYNPNLFVGGISQEDWTRLSTDPKKPLLNRAIATSAPSGSIFKIVTGVAGMEELGVRSDTEFYDPGYYKTGGVTFRNWSDVGRGKLDFLEAIAWSNNPVFFQLGHQLYKKDKTLLQDYAREFGLGEKTGIDLNNEATGLVPDPEWRKSYFKKREDKIWYPGYSINLSIGQGNLRTSPIQLVNLISAVANGGKIYQPLLTDKIVDRDGKVIKDLEPKLLNEMSLSKDTLETIRKGIKAVTTYGTARRAFEDLPITVAGKTGTAQTGQDRPNHGWFAGYVPADKPEIAIVVFIEYGTSSGNTLPIVKEIIKEYFDLELISEDEGSE</sequence>
<evidence type="ECO:0000256" key="4">
    <source>
        <dbReference type="ARBA" id="ARBA00022475"/>
    </source>
</evidence>
<dbReference type="EMBL" id="LWDV01000010">
    <property type="protein sequence ID" value="OCL25270.1"/>
    <property type="molecule type" value="Genomic_DNA"/>
</dbReference>
<feature type="domain" description="Penicillin-binding protein transpeptidase" evidence="15">
    <location>
        <begin position="271"/>
        <end position="598"/>
    </location>
</feature>
<evidence type="ECO:0000313" key="18">
    <source>
        <dbReference type="Proteomes" id="UP000093514"/>
    </source>
</evidence>
<dbReference type="InterPro" id="IPR050515">
    <property type="entry name" value="Beta-lactam/transpept"/>
</dbReference>
<evidence type="ECO:0000256" key="2">
    <source>
        <dbReference type="ARBA" id="ARBA00004236"/>
    </source>
</evidence>
<dbReference type="Gene3D" id="3.30.1390.30">
    <property type="entry name" value="Penicillin-binding protein 2a, domain 3"/>
    <property type="match status" value="1"/>
</dbReference>
<evidence type="ECO:0000256" key="6">
    <source>
        <dbReference type="ARBA" id="ARBA00022670"/>
    </source>
</evidence>
<gene>
    <name evidence="17" type="ORF">U472_12990</name>
</gene>
<keyword evidence="12 14" id="KW-0472">Membrane</keyword>
<dbReference type="GO" id="GO:0071555">
    <property type="term" value="P:cell wall organization"/>
    <property type="evidence" value="ECO:0007669"/>
    <property type="project" value="UniProtKB-KW"/>
</dbReference>
<keyword evidence="11 14" id="KW-1133">Transmembrane helix</keyword>
<feature type="domain" description="Penicillin-binding protein dimerisation" evidence="16">
    <location>
        <begin position="52"/>
        <end position="219"/>
    </location>
</feature>
<keyword evidence="18" id="KW-1185">Reference proteome</keyword>
<evidence type="ECO:0000256" key="11">
    <source>
        <dbReference type="ARBA" id="ARBA00022989"/>
    </source>
</evidence>
<dbReference type="GO" id="GO:0009002">
    <property type="term" value="F:serine-type D-Ala-D-Ala carboxypeptidase activity"/>
    <property type="evidence" value="ECO:0007669"/>
    <property type="project" value="InterPro"/>
</dbReference>
<evidence type="ECO:0000256" key="3">
    <source>
        <dbReference type="ARBA" id="ARBA00007171"/>
    </source>
</evidence>
<evidence type="ECO:0000256" key="10">
    <source>
        <dbReference type="ARBA" id="ARBA00022984"/>
    </source>
</evidence>
<dbReference type="GO" id="GO:0009252">
    <property type="term" value="P:peptidoglycan biosynthetic process"/>
    <property type="evidence" value="ECO:0007669"/>
    <property type="project" value="UniProtKB-KW"/>
</dbReference>
<protein>
    <submittedName>
        <fullName evidence="17">Penicillin-binding protein 2</fullName>
    </submittedName>
</protein>
<dbReference type="PANTHER" id="PTHR30627">
    <property type="entry name" value="PEPTIDOGLYCAN D,D-TRANSPEPTIDASE"/>
    <property type="match status" value="1"/>
</dbReference>
<dbReference type="GO" id="GO:0006508">
    <property type="term" value="P:proteolysis"/>
    <property type="evidence" value="ECO:0007669"/>
    <property type="project" value="UniProtKB-KW"/>
</dbReference>
<keyword evidence="6" id="KW-0645">Protease</keyword>
<dbReference type="SUPFAM" id="SSF56519">
    <property type="entry name" value="Penicillin binding protein dimerisation domain"/>
    <property type="match status" value="1"/>
</dbReference>
<evidence type="ECO:0000259" key="15">
    <source>
        <dbReference type="Pfam" id="PF00905"/>
    </source>
</evidence>
<dbReference type="PANTHER" id="PTHR30627:SF2">
    <property type="entry name" value="PEPTIDOGLYCAN D,D-TRANSPEPTIDASE MRDA"/>
    <property type="match status" value="1"/>
</dbReference>
<dbReference type="OrthoDB" id="9804124at2"/>
<evidence type="ECO:0000256" key="12">
    <source>
        <dbReference type="ARBA" id="ARBA00023136"/>
    </source>
</evidence>
<dbReference type="GO" id="GO:0071972">
    <property type="term" value="F:peptidoglycan L,D-transpeptidase activity"/>
    <property type="evidence" value="ECO:0007669"/>
    <property type="project" value="TreeGrafter"/>
</dbReference>
<proteinExistence type="inferred from homology"/>
<keyword evidence="5" id="KW-0997">Cell inner membrane</keyword>
<dbReference type="Proteomes" id="UP000093514">
    <property type="component" value="Unassembled WGS sequence"/>
</dbReference>
<comment type="subcellular location">
    <subcellularLocation>
        <location evidence="2">Cell membrane</location>
    </subcellularLocation>
    <subcellularLocation>
        <location evidence="1">Membrane</location>
        <topology evidence="1">Single-pass membrane protein</topology>
    </subcellularLocation>
</comment>
<organism evidence="17 18">
    <name type="scientific">Orenia metallireducens</name>
    <dbReference type="NCBI Taxonomy" id="1413210"/>
    <lineage>
        <taxon>Bacteria</taxon>
        <taxon>Bacillati</taxon>
        <taxon>Bacillota</taxon>
        <taxon>Clostridia</taxon>
        <taxon>Halanaerobiales</taxon>
        <taxon>Halobacteroidaceae</taxon>
        <taxon>Orenia</taxon>
    </lineage>
</organism>
<dbReference type="SUPFAM" id="SSF56601">
    <property type="entry name" value="beta-lactamase/transpeptidase-like"/>
    <property type="match status" value="1"/>
</dbReference>
<dbReference type="NCBIfam" id="TIGR03423">
    <property type="entry name" value="pbp2_mrdA"/>
    <property type="match status" value="1"/>
</dbReference>
<dbReference type="InterPro" id="IPR005311">
    <property type="entry name" value="PBP_dimer"/>
</dbReference>
<keyword evidence="13" id="KW-0961">Cell wall biogenesis/degradation</keyword>
<evidence type="ECO:0000259" key="16">
    <source>
        <dbReference type="Pfam" id="PF03717"/>
    </source>
</evidence>
<dbReference type="InterPro" id="IPR017790">
    <property type="entry name" value="Penicillin-binding_protein_2"/>
</dbReference>
<evidence type="ECO:0000256" key="7">
    <source>
        <dbReference type="ARBA" id="ARBA00022692"/>
    </source>
</evidence>
<evidence type="ECO:0000313" key="17">
    <source>
        <dbReference type="EMBL" id="OCL25270.1"/>
    </source>
</evidence>
<keyword evidence="8" id="KW-0378">Hydrolase</keyword>
<evidence type="ECO:0000256" key="5">
    <source>
        <dbReference type="ARBA" id="ARBA00022519"/>
    </source>
</evidence>
<dbReference type="GO" id="GO:0008658">
    <property type="term" value="F:penicillin binding"/>
    <property type="evidence" value="ECO:0007669"/>
    <property type="project" value="InterPro"/>
</dbReference>
<name>A0A1C0A548_9FIRM</name>
<dbReference type="InterPro" id="IPR012338">
    <property type="entry name" value="Beta-lactam/transpept-like"/>
</dbReference>
<dbReference type="GO" id="GO:0005886">
    <property type="term" value="C:plasma membrane"/>
    <property type="evidence" value="ECO:0007669"/>
    <property type="project" value="UniProtKB-SubCell"/>
</dbReference>